<keyword evidence="1" id="KW-0472">Membrane</keyword>
<protein>
    <submittedName>
        <fullName evidence="2">Conserved hypothetical membrane protein</fullName>
    </submittedName>
</protein>
<dbReference type="EMBL" id="LN879502">
    <property type="protein sequence ID" value="CUI16307.1"/>
    <property type="molecule type" value="Genomic_DNA"/>
</dbReference>
<evidence type="ECO:0000256" key="1">
    <source>
        <dbReference type="SAM" id="Phobius"/>
    </source>
</evidence>
<name>A0A0U5EQA0_9BACT</name>
<evidence type="ECO:0000313" key="3">
    <source>
        <dbReference type="Proteomes" id="UP000069902"/>
    </source>
</evidence>
<dbReference type="RefSeq" id="WP_158021678.1">
    <property type="nucleotide sequence ID" value="NZ_LN879502.1"/>
</dbReference>
<keyword evidence="1" id="KW-0812">Transmembrane</keyword>
<dbReference type="STRING" id="389348.PNK_0681"/>
<keyword evidence="3" id="KW-1185">Reference proteome</keyword>
<dbReference type="Proteomes" id="UP000069902">
    <property type="component" value="Chromosome cPNK"/>
</dbReference>
<keyword evidence="1" id="KW-1133">Transmembrane helix</keyword>
<evidence type="ECO:0000313" key="2">
    <source>
        <dbReference type="EMBL" id="CUI16307.1"/>
    </source>
</evidence>
<organism evidence="2 3">
    <name type="scientific">Candidatus Protochlamydia naegleriophila</name>
    <dbReference type="NCBI Taxonomy" id="389348"/>
    <lineage>
        <taxon>Bacteria</taxon>
        <taxon>Pseudomonadati</taxon>
        <taxon>Chlamydiota</taxon>
        <taxon>Chlamydiia</taxon>
        <taxon>Parachlamydiales</taxon>
        <taxon>Parachlamydiaceae</taxon>
        <taxon>Candidatus Protochlamydia</taxon>
    </lineage>
</organism>
<feature type="transmembrane region" description="Helical" evidence="1">
    <location>
        <begin position="48"/>
        <end position="68"/>
    </location>
</feature>
<dbReference type="InParanoid" id="A0A0U5EQA0"/>
<dbReference type="KEGG" id="pnl:PNK_0681"/>
<sequence>MSSIITQGLPLHPMPVSQGAMPVTETWLGRHAKWVNEKSKSPHGFERACAKVWAVAFTALLAISLIFIPQAFKFQKFLSELRNFQQPVASVNPTQEHPLVIDDEPAHSYLDGSCDNFLKSSLFKPYLDQLKCVLSQQPALRANIDQLEPSPFKDRVLELYQHLNNTPAVFSTEVNRAYYARFLELLRNCQTESRLVTFQTDPSFVLVRNFLDKFIQNYMQEAVFYEPGMNFLYSRGLSRDLAITQMSDIGNALEQGFAQLSNNLCAGVSPGLFDPNLLGNIPFQTFELQAKNGKAIKVFRCANLAKDEERSGNRLVRASDGEQFNLYFDACRREGKKHLYVNLMKRKSEGENETVRSEVIESLEADYPGTLNVVSLDRNSRFYFQSGPYFNQSQAENFKAEFKTHLRNDRSFYWSSELDQQTWPAELDTMIEEIHATYFQSVEQLSHEQRQAFIEFTYCTIIDTLIAKLEPDSCNFSCKSCIDRGGLTNAIMYMYYLIKKQGVIQPEQFNYLLYLTFLPALLVGNRQIQQVYLQRLSNFARVFLGANQPVAKPLPQNDYIQDISVRETAILDQPREEAPFDTLTLTIPEQIQWRAEKFVHRKKLPLLSVEKRGEVESRYLEKLPTIQRNIEERIEQSGIVLEEAVKLEMIDKVSKHYLLSMQYYSPVIVKWMDSLLQRGDDKKLVFLARDGIVFHDVAATLLEKYPERYPNMTKEKLVVAWLSRKSSKDAASRGELAERYFKQLGIEPNESIVLVDTGCTGSIKREIAPLIKNEIECQFSVSRNPAIRGFWDNCDFSLQALAFVILPPNHEDAWANDPKSANDWVEDTHRGNFIGAERLVEENGVIYPYPSMEWVDNGQERELVIRETEANNAAELSDFLVRDFGRQAIMDFARDVSIPDANLNYDEIKLNFNDLLTRIQKGETAYASCKHD</sequence>
<proteinExistence type="predicted"/>
<gene>
    <name evidence="2" type="ORF">PNK_0681</name>
</gene>
<accession>A0A0U5EQA0</accession>
<dbReference type="AlphaFoldDB" id="A0A0U5EQA0"/>
<dbReference type="PATRIC" id="fig|389348.3.peg.743"/>
<reference evidence="3" key="1">
    <citation type="submission" date="2015-09" db="EMBL/GenBank/DDBJ databases">
        <authorList>
            <person name="Bertelli C."/>
        </authorList>
    </citation>
    <scope>NUCLEOTIDE SEQUENCE [LARGE SCALE GENOMIC DNA]</scope>
    <source>
        <strain evidence="3">KNic</strain>
    </source>
</reference>